<dbReference type="GO" id="GO:0017089">
    <property type="term" value="F:glycolipid transfer activity"/>
    <property type="evidence" value="ECO:0007669"/>
    <property type="project" value="TreeGrafter"/>
</dbReference>
<dbReference type="GO" id="GO:0030288">
    <property type="term" value="C:outer membrane-bounded periplasmic space"/>
    <property type="evidence" value="ECO:0007669"/>
    <property type="project" value="TreeGrafter"/>
</dbReference>
<name>A0A5C8CJ82_9SPIR</name>
<dbReference type="Gene3D" id="2.60.450.10">
    <property type="entry name" value="Lipopolysaccharide (LPS) transport protein A like domain"/>
    <property type="match status" value="2"/>
</dbReference>
<gene>
    <name evidence="4" type="ORF">EPJ80_04785</name>
</gene>
<dbReference type="InterPro" id="IPR005653">
    <property type="entry name" value="OstA-like_N"/>
</dbReference>
<proteinExistence type="predicted"/>
<feature type="signal peptide" evidence="2">
    <location>
        <begin position="1"/>
        <end position="22"/>
    </location>
</feature>
<evidence type="ECO:0000256" key="2">
    <source>
        <dbReference type="SAM" id="SignalP"/>
    </source>
</evidence>
<dbReference type="Proteomes" id="UP000325116">
    <property type="component" value="Unassembled WGS sequence"/>
</dbReference>
<reference evidence="4 5" key="1">
    <citation type="journal article" date="1992" name="Lakartidningen">
        <title>[Penicillin V and not amoxicillin is the first choice preparation in acute otitis].</title>
        <authorList>
            <person name="Kamme C."/>
            <person name="Lundgren K."/>
            <person name="Prellner K."/>
        </authorList>
    </citation>
    <scope>NUCLEOTIDE SEQUENCE [LARGE SCALE GENOMIC DNA]</scope>
    <source>
        <strain evidence="4 5">W1</strain>
    </source>
</reference>
<dbReference type="PANTHER" id="PTHR36504">
    <property type="entry name" value="LIPOPOLYSACCHARIDE EXPORT SYSTEM PROTEIN LPTA"/>
    <property type="match status" value="1"/>
</dbReference>
<evidence type="ECO:0000256" key="1">
    <source>
        <dbReference type="ARBA" id="ARBA00022729"/>
    </source>
</evidence>
<evidence type="ECO:0000313" key="4">
    <source>
        <dbReference type="EMBL" id="TXJ12918.1"/>
    </source>
</evidence>
<feature type="chain" id="PRO_5023013114" evidence="2">
    <location>
        <begin position="23"/>
        <end position="452"/>
    </location>
</feature>
<organism evidence="4 5">
    <name type="scientific">Brachyspira aalborgi</name>
    <dbReference type="NCBI Taxonomy" id="29522"/>
    <lineage>
        <taxon>Bacteria</taxon>
        <taxon>Pseudomonadati</taxon>
        <taxon>Spirochaetota</taxon>
        <taxon>Spirochaetia</taxon>
        <taxon>Brachyspirales</taxon>
        <taxon>Brachyspiraceae</taxon>
        <taxon>Brachyspira</taxon>
    </lineage>
</organism>
<sequence>MKKNNKIFILLFIIVSSLFSQSETRSPSRRSADKFTYDNKGQVFQYTGNSKMEDSSAIITSHVMTFYKETEIATFSGNVRLYSKTNGSTINAGYASYDGKTKYAYARNKPILRSPTNNVTIRSSYMERDFNTPMAKAISNVHLIHIDKENDRKTDGYADELSYNMDTQVSVLKGNPRLYQGNDRIEGEILEYNSKISEANVMGRGKIYILQTNNYVEGTKTNNESQFSNYNIVTADRIVVNDYAGKDGQTRTLYAYGNVTAYFYEENMILKGGYVEYEIENEHMYMYQEPSVRIPNRGIIAFGEWIEYKKDGESNQFKDIIFHNDVVLVDYDESLSLEGELLHLDPDTKIATISGEPCAYVEDRSIKIISVTMQMFNDDEKLRANGDVFVESKDMNSRSAWATYFDRRKYLRLWGETPYLKQGESIVRGREIKYYIETEKIEAYGVSGEIPE</sequence>
<dbReference type="PANTHER" id="PTHR36504:SF1">
    <property type="entry name" value="LIPOPOLYSACCHARIDE EXPORT SYSTEM PROTEIN LPTA"/>
    <property type="match status" value="1"/>
</dbReference>
<keyword evidence="1 2" id="KW-0732">Signal</keyword>
<dbReference type="Pfam" id="PF03968">
    <property type="entry name" value="LptD_N"/>
    <property type="match status" value="1"/>
</dbReference>
<dbReference type="GO" id="GO:0015920">
    <property type="term" value="P:lipopolysaccharide transport"/>
    <property type="evidence" value="ECO:0007669"/>
    <property type="project" value="TreeGrafter"/>
</dbReference>
<dbReference type="InterPro" id="IPR052037">
    <property type="entry name" value="LPS_export_LptA"/>
</dbReference>
<dbReference type="RefSeq" id="WP_147758113.1">
    <property type="nucleotide sequence ID" value="NZ_SAXT01000003.1"/>
</dbReference>
<dbReference type="GO" id="GO:0009279">
    <property type="term" value="C:cell outer membrane"/>
    <property type="evidence" value="ECO:0007669"/>
    <property type="project" value="TreeGrafter"/>
</dbReference>
<accession>A0A5C8CJ82</accession>
<evidence type="ECO:0000313" key="5">
    <source>
        <dbReference type="Proteomes" id="UP000325116"/>
    </source>
</evidence>
<feature type="domain" description="Organic solvent tolerance-like N-terminal" evidence="3">
    <location>
        <begin position="59"/>
        <end position="195"/>
    </location>
</feature>
<protein>
    <submittedName>
        <fullName evidence="4">OstA family protein</fullName>
    </submittedName>
</protein>
<dbReference type="EMBL" id="SAXT01000003">
    <property type="protein sequence ID" value="TXJ12918.1"/>
    <property type="molecule type" value="Genomic_DNA"/>
</dbReference>
<evidence type="ECO:0000259" key="3">
    <source>
        <dbReference type="Pfam" id="PF03968"/>
    </source>
</evidence>
<comment type="caution">
    <text evidence="4">The sequence shown here is derived from an EMBL/GenBank/DDBJ whole genome shotgun (WGS) entry which is preliminary data.</text>
</comment>
<dbReference type="AlphaFoldDB" id="A0A5C8CJ82"/>